<sequence>MEVAKQHRGTQALAGTYNCLRNHHGNLDAVLISVPNKAHSMLGGNQEPAAAATACDGLLGVLQEDFVLKVRLSEL</sequence>
<evidence type="ECO:0000313" key="1">
    <source>
        <dbReference type="EMBL" id="GFH28976.1"/>
    </source>
</evidence>
<proteinExistence type="predicted"/>
<evidence type="ECO:0000313" key="2">
    <source>
        <dbReference type="Proteomes" id="UP000485058"/>
    </source>
</evidence>
<comment type="caution">
    <text evidence="1">The sequence shown here is derived from an EMBL/GenBank/DDBJ whole genome shotgun (WGS) entry which is preliminary data.</text>
</comment>
<organism evidence="1 2">
    <name type="scientific">Haematococcus lacustris</name>
    <name type="common">Green alga</name>
    <name type="synonym">Haematococcus pluvialis</name>
    <dbReference type="NCBI Taxonomy" id="44745"/>
    <lineage>
        <taxon>Eukaryota</taxon>
        <taxon>Viridiplantae</taxon>
        <taxon>Chlorophyta</taxon>
        <taxon>core chlorophytes</taxon>
        <taxon>Chlorophyceae</taxon>
        <taxon>CS clade</taxon>
        <taxon>Chlamydomonadales</taxon>
        <taxon>Haematococcaceae</taxon>
        <taxon>Haematococcus</taxon>
    </lineage>
</organism>
<dbReference type="Proteomes" id="UP000485058">
    <property type="component" value="Unassembled WGS sequence"/>
</dbReference>
<dbReference type="EMBL" id="BLLF01004125">
    <property type="protein sequence ID" value="GFH28976.1"/>
    <property type="molecule type" value="Genomic_DNA"/>
</dbReference>
<name>A0A6A0A8P4_HAELA</name>
<keyword evidence="2" id="KW-1185">Reference proteome</keyword>
<reference evidence="1 2" key="1">
    <citation type="submission" date="2020-02" db="EMBL/GenBank/DDBJ databases">
        <title>Draft genome sequence of Haematococcus lacustris strain NIES-144.</title>
        <authorList>
            <person name="Morimoto D."/>
            <person name="Nakagawa S."/>
            <person name="Yoshida T."/>
            <person name="Sawayama S."/>
        </authorList>
    </citation>
    <scope>NUCLEOTIDE SEQUENCE [LARGE SCALE GENOMIC DNA]</scope>
    <source>
        <strain evidence="1 2">NIES-144</strain>
    </source>
</reference>
<accession>A0A6A0A8P4</accession>
<protein>
    <submittedName>
        <fullName evidence="1">Uncharacterized protein</fullName>
    </submittedName>
</protein>
<gene>
    <name evidence="1" type="ORF">HaLaN_27555</name>
</gene>
<dbReference type="AlphaFoldDB" id="A0A6A0A8P4"/>